<proteinExistence type="evidence at transcript level"/>
<protein>
    <submittedName>
        <fullName evidence="1">Uncharacterized protein</fullName>
    </submittedName>
</protein>
<accession>R4UWK0</accession>
<organism evidence="1">
    <name type="scientific">Coptotermes formosanus</name>
    <name type="common">Formosan subterranean termite</name>
    <dbReference type="NCBI Taxonomy" id="36987"/>
    <lineage>
        <taxon>Eukaryota</taxon>
        <taxon>Metazoa</taxon>
        <taxon>Ecdysozoa</taxon>
        <taxon>Arthropoda</taxon>
        <taxon>Hexapoda</taxon>
        <taxon>Insecta</taxon>
        <taxon>Pterygota</taxon>
        <taxon>Neoptera</taxon>
        <taxon>Polyneoptera</taxon>
        <taxon>Dictyoptera</taxon>
        <taxon>Blattodea</taxon>
        <taxon>Blattoidea</taxon>
        <taxon>Termitoidae</taxon>
        <taxon>Rhinotermitidae</taxon>
        <taxon>Coptotermes</taxon>
    </lineage>
</organism>
<dbReference type="AlphaFoldDB" id="R4UWK0"/>
<dbReference type="EMBL" id="KC740852">
    <property type="protein sequence ID" value="AGM32676.1"/>
    <property type="molecule type" value="mRNA"/>
</dbReference>
<reference evidence="1" key="1">
    <citation type="submission" date="2013-03" db="EMBL/GenBank/DDBJ databases">
        <title>Immune-Related transcriptome of Coptotermes formosanus Shiraki workers: the defense mechanism.</title>
        <authorList>
            <person name="Hussain A."/>
            <person name="Li Y.F."/>
            <person name="Wen S.Y."/>
        </authorList>
    </citation>
    <scope>NUCLEOTIDE SEQUENCE</scope>
</reference>
<sequence length="95" mass="10704">MTKPSSITMTSLVEAVYFSYGEICLMMQNLTFHVETFRNYFSCGTGVILDCSKTHSSWSSKIYSSVVNKCSVKVPGKIIIPNVLEEVMKRMHVNV</sequence>
<name>R4UWK0_COPFO</name>
<evidence type="ECO:0000313" key="1">
    <source>
        <dbReference type="EMBL" id="AGM32676.1"/>
    </source>
</evidence>